<feature type="transmembrane region" description="Helical" evidence="8">
    <location>
        <begin position="228"/>
        <end position="244"/>
    </location>
</feature>
<feature type="transmembrane region" description="Helical" evidence="8">
    <location>
        <begin position="42"/>
        <end position="62"/>
    </location>
</feature>
<dbReference type="SUPFAM" id="SSF103473">
    <property type="entry name" value="MFS general substrate transporter"/>
    <property type="match status" value="1"/>
</dbReference>
<dbReference type="InterPro" id="IPR011701">
    <property type="entry name" value="MFS"/>
</dbReference>
<dbReference type="HOGENOM" id="CLU_000960_28_2_6"/>
<evidence type="ECO:0000256" key="5">
    <source>
        <dbReference type="ARBA" id="ARBA00022692"/>
    </source>
</evidence>
<feature type="transmembrane region" description="Helical" evidence="8">
    <location>
        <begin position="352"/>
        <end position="378"/>
    </location>
</feature>
<dbReference type="PANTHER" id="PTHR42718">
    <property type="entry name" value="MAJOR FACILITATOR SUPERFAMILY MULTIDRUG TRANSPORTER MFSC"/>
    <property type="match status" value="1"/>
</dbReference>
<keyword evidence="4" id="KW-1003">Cell membrane</keyword>
<evidence type="ECO:0000313" key="11">
    <source>
        <dbReference type="Proteomes" id="UP000006286"/>
    </source>
</evidence>
<reference evidence="10 11" key="1">
    <citation type="journal article" date="2012" name="J. Bacteriol.">
        <title>Complete genome sequence of Alcanivorax dieselolei type strain B5.</title>
        <authorList>
            <person name="Lai Q."/>
            <person name="Li W."/>
            <person name="Shao Z."/>
        </authorList>
    </citation>
    <scope>NUCLEOTIDE SEQUENCE [LARGE SCALE GENOMIC DNA]</scope>
    <source>
        <strain evidence="11">DSM 16502 / CGMCC 1.3690 / B-5</strain>
    </source>
</reference>
<dbReference type="PANTHER" id="PTHR42718:SF9">
    <property type="entry name" value="MAJOR FACILITATOR SUPERFAMILY MULTIDRUG TRANSPORTER MFSC"/>
    <property type="match status" value="1"/>
</dbReference>
<feature type="transmembrane region" description="Helical" evidence="8">
    <location>
        <begin position="298"/>
        <end position="316"/>
    </location>
</feature>
<feature type="transmembrane region" description="Helical" evidence="8">
    <location>
        <begin position="164"/>
        <end position="184"/>
    </location>
</feature>
<gene>
    <name evidence="10" type="ordered locus">B5T_01346</name>
</gene>
<dbReference type="InterPro" id="IPR036259">
    <property type="entry name" value="MFS_trans_sf"/>
</dbReference>
<evidence type="ECO:0000256" key="7">
    <source>
        <dbReference type="ARBA" id="ARBA00023136"/>
    </source>
</evidence>
<protein>
    <submittedName>
        <fullName evidence="10">Drug resistance transporter, EmrB/QacA subfamily protein</fullName>
    </submittedName>
</protein>
<feature type="transmembrane region" description="Helical" evidence="8">
    <location>
        <begin position="458"/>
        <end position="477"/>
    </location>
</feature>
<dbReference type="InterPro" id="IPR004638">
    <property type="entry name" value="EmrB-like"/>
</dbReference>
<evidence type="ECO:0000256" key="8">
    <source>
        <dbReference type="SAM" id="Phobius"/>
    </source>
</evidence>
<feature type="transmembrane region" description="Helical" evidence="8">
    <location>
        <begin position="99"/>
        <end position="120"/>
    </location>
</feature>
<dbReference type="PROSITE" id="PS50850">
    <property type="entry name" value="MFS"/>
    <property type="match status" value="1"/>
</dbReference>
<evidence type="ECO:0000256" key="6">
    <source>
        <dbReference type="ARBA" id="ARBA00022989"/>
    </source>
</evidence>
<dbReference type="KEGG" id="adi:B5T_01346"/>
<comment type="similarity">
    <text evidence="2">Belongs to the major facilitator superfamily. EmrB family.</text>
</comment>
<proteinExistence type="inferred from homology"/>
<dbReference type="GO" id="GO:0022857">
    <property type="term" value="F:transmembrane transporter activity"/>
    <property type="evidence" value="ECO:0007669"/>
    <property type="project" value="InterPro"/>
</dbReference>
<dbReference type="RefSeq" id="WP_014993706.1">
    <property type="nucleotide sequence ID" value="NC_018691.1"/>
</dbReference>
<dbReference type="PATRIC" id="fig|930169.3.peg.1319"/>
<dbReference type="STRING" id="930169.B5T_01346"/>
<dbReference type="GO" id="GO:0005886">
    <property type="term" value="C:plasma membrane"/>
    <property type="evidence" value="ECO:0007669"/>
    <property type="project" value="UniProtKB-SubCell"/>
</dbReference>
<feature type="transmembrane region" description="Helical" evidence="8">
    <location>
        <begin position="328"/>
        <end position="346"/>
    </location>
</feature>
<dbReference type="Gene3D" id="1.20.1720.10">
    <property type="entry name" value="Multidrug resistance protein D"/>
    <property type="match status" value="1"/>
</dbReference>
<feature type="domain" description="Major facilitator superfamily (MFS) profile" evidence="9">
    <location>
        <begin position="8"/>
        <end position="481"/>
    </location>
</feature>
<evidence type="ECO:0000256" key="4">
    <source>
        <dbReference type="ARBA" id="ARBA00022475"/>
    </source>
</evidence>
<keyword evidence="5 8" id="KW-0812">Transmembrane</keyword>
<evidence type="ECO:0000313" key="10">
    <source>
        <dbReference type="EMBL" id="AFT69628.1"/>
    </source>
</evidence>
<name>K0CAH2_ALCDB</name>
<feature type="transmembrane region" description="Helical" evidence="8">
    <location>
        <begin position="7"/>
        <end position="30"/>
    </location>
</feature>
<feature type="transmembrane region" description="Helical" evidence="8">
    <location>
        <begin position="74"/>
        <end position="93"/>
    </location>
</feature>
<dbReference type="NCBIfam" id="TIGR00711">
    <property type="entry name" value="efflux_EmrB"/>
    <property type="match status" value="1"/>
</dbReference>
<feature type="transmembrane region" description="Helical" evidence="8">
    <location>
        <begin position="265"/>
        <end position="286"/>
    </location>
</feature>
<dbReference type="InterPro" id="IPR020846">
    <property type="entry name" value="MFS_dom"/>
</dbReference>
<dbReference type="CDD" id="cd17321">
    <property type="entry name" value="MFS_MMR_MDR_like"/>
    <property type="match status" value="1"/>
</dbReference>
<keyword evidence="7 8" id="KW-0472">Membrane</keyword>
<evidence type="ECO:0000256" key="2">
    <source>
        <dbReference type="ARBA" id="ARBA00008537"/>
    </source>
</evidence>
<feature type="transmembrane region" description="Helical" evidence="8">
    <location>
        <begin position="399"/>
        <end position="417"/>
    </location>
</feature>
<dbReference type="Proteomes" id="UP000006286">
    <property type="component" value="Chromosome"/>
</dbReference>
<feature type="transmembrane region" description="Helical" evidence="8">
    <location>
        <begin position="196"/>
        <end position="216"/>
    </location>
</feature>
<keyword evidence="6 8" id="KW-1133">Transmembrane helix</keyword>
<evidence type="ECO:0000256" key="3">
    <source>
        <dbReference type="ARBA" id="ARBA00022448"/>
    </source>
</evidence>
<dbReference type="Gene3D" id="1.20.1250.20">
    <property type="entry name" value="MFS general substrate transporter like domains"/>
    <property type="match status" value="1"/>
</dbReference>
<keyword evidence="3" id="KW-0813">Transport</keyword>
<evidence type="ECO:0000259" key="9">
    <source>
        <dbReference type="PROSITE" id="PS50850"/>
    </source>
</evidence>
<feature type="transmembrane region" description="Helical" evidence="8">
    <location>
        <begin position="132"/>
        <end position="152"/>
    </location>
</feature>
<accession>K0CAH2</accession>
<organism evidence="10 11">
    <name type="scientific">Alcanivorax dieselolei (strain DSM 16502 / CGMCC 1.3690 / MCCC 1A00001 / B-5)</name>
    <name type="common">Alloalcanivorax dieselolei</name>
    <dbReference type="NCBI Taxonomy" id="930169"/>
    <lineage>
        <taxon>Bacteria</taxon>
        <taxon>Pseudomonadati</taxon>
        <taxon>Pseudomonadota</taxon>
        <taxon>Gammaproteobacteria</taxon>
        <taxon>Oceanospirillales</taxon>
        <taxon>Alcanivoracaceae</taxon>
        <taxon>Alloalcanivorax</taxon>
    </lineage>
</organism>
<sequence length="490" mass="50897">MISRRFALVTAVYLATFMAVLDISIVNMALPTLQTALNTDLAGLQWVVDAYALCLSAFMLSAGPFSDRYGYKRCWLAGVALFTVSSGLCALAPNLTVLLVGRVAQGMAGALLIPGALSILSHAFPDPRSRAHAIGGLSSFSALSLIIGPLLGGVLVDTVGWPSIFLLNLPLGVAVLVLGGISIPERRHPRHAALDPAGQLLAVLALGALTFGLIAAGEHGWTHALPRYALLTALLGMVAFVWVESRVARPVLPLALFRHGEFSRANVASFVLGFSAYSSLFFFSLFLQRIQGYGPAEAGLRMMPQFVLSGLASILFGRLHQRFTLSSLLIAGYLLMGGAMTLMVLLDATTDYRWVGLLFALLGAGMGLAVPGTGLAVMNAVPPERAAIASAVINALRQTGMAVGIALMGSLMSTQAIRHLSAASGDPVLARQAVTGATPAPELNDIATQLTAALGSGFHLAMAVAGAAGLLTAALLIGARRMAAVPEPAV</sequence>
<dbReference type="PRINTS" id="PR01036">
    <property type="entry name" value="TCRTETB"/>
</dbReference>
<evidence type="ECO:0000256" key="1">
    <source>
        <dbReference type="ARBA" id="ARBA00004651"/>
    </source>
</evidence>
<comment type="subcellular location">
    <subcellularLocation>
        <location evidence="1">Cell membrane</location>
        <topology evidence="1">Multi-pass membrane protein</topology>
    </subcellularLocation>
</comment>
<dbReference type="Pfam" id="PF07690">
    <property type="entry name" value="MFS_1"/>
    <property type="match status" value="1"/>
</dbReference>
<dbReference type="eggNOG" id="COG0477">
    <property type="taxonomic scope" value="Bacteria"/>
</dbReference>
<dbReference type="OrthoDB" id="9807274at2"/>
<keyword evidence="11" id="KW-1185">Reference proteome</keyword>
<dbReference type="AlphaFoldDB" id="K0CAH2"/>
<dbReference type="EMBL" id="CP003466">
    <property type="protein sequence ID" value="AFT69628.1"/>
    <property type="molecule type" value="Genomic_DNA"/>
</dbReference>